<keyword evidence="4" id="KW-1185">Reference proteome</keyword>
<organism evidence="3 4">
    <name type="scientific">Galdieria partita</name>
    <dbReference type="NCBI Taxonomy" id="83374"/>
    <lineage>
        <taxon>Eukaryota</taxon>
        <taxon>Rhodophyta</taxon>
        <taxon>Bangiophyceae</taxon>
        <taxon>Galdieriales</taxon>
        <taxon>Galdieriaceae</taxon>
        <taxon>Galdieria</taxon>
    </lineage>
</organism>
<gene>
    <name evidence="3" type="ORF">GpartN1_g1840.t1</name>
</gene>
<protein>
    <recommendedName>
        <fullName evidence="2">Peptidase S9 prolyl oligopeptidase catalytic domain-containing protein</fullName>
    </recommendedName>
</protein>
<reference evidence="3" key="1">
    <citation type="journal article" date="2022" name="Proc. Natl. Acad. Sci. U.S.A.">
        <title>Life cycle and functional genomics of the unicellular red alga Galdieria for elucidating algal and plant evolution and industrial use.</title>
        <authorList>
            <person name="Hirooka S."/>
            <person name="Itabashi T."/>
            <person name="Ichinose T.M."/>
            <person name="Onuma R."/>
            <person name="Fujiwara T."/>
            <person name="Yamashita S."/>
            <person name="Jong L.W."/>
            <person name="Tomita R."/>
            <person name="Iwane A.H."/>
            <person name="Miyagishima S.Y."/>
        </authorList>
    </citation>
    <scope>NUCLEOTIDE SEQUENCE</scope>
    <source>
        <strain evidence="3">NBRC 102759</strain>
    </source>
</reference>
<evidence type="ECO:0000259" key="2">
    <source>
        <dbReference type="Pfam" id="PF00326"/>
    </source>
</evidence>
<dbReference type="PANTHER" id="PTHR42776">
    <property type="entry name" value="SERINE PEPTIDASE S9 FAMILY MEMBER"/>
    <property type="match status" value="1"/>
</dbReference>
<dbReference type="GO" id="GO:0004252">
    <property type="term" value="F:serine-type endopeptidase activity"/>
    <property type="evidence" value="ECO:0007669"/>
    <property type="project" value="TreeGrafter"/>
</dbReference>
<evidence type="ECO:0000313" key="3">
    <source>
        <dbReference type="EMBL" id="GJQ10049.1"/>
    </source>
</evidence>
<reference evidence="3" key="2">
    <citation type="submission" date="2022-01" db="EMBL/GenBank/DDBJ databases">
        <authorList>
            <person name="Hirooka S."/>
            <person name="Miyagishima S.Y."/>
        </authorList>
    </citation>
    <scope>NUCLEOTIDE SEQUENCE</scope>
    <source>
        <strain evidence="3">NBRC 102759</strain>
    </source>
</reference>
<dbReference type="AlphaFoldDB" id="A0A9C7PTD2"/>
<dbReference type="GO" id="GO:0006508">
    <property type="term" value="P:proteolysis"/>
    <property type="evidence" value="ECO:0007669"/>
    <property type="project" value="InterPro"/>
</dbReference>
<keyword evidence="1" id="KW-0378">Hydrolase</keyword>
<comment type="caution">
    <text evidence="3">The sequence shown here is derived from an EMBL/GenBank/DDBJ whole genome shotgun (WGS) entry which is preliminary data.</text>
</comment>
<dbReference type="EMBL" id="BQMJ01000013">
    <property type="protein sequence ID" value="GJQ10049.1"/>
    <property type="molecule type" value="Genomic_DNA"/>
</dbReference>
<dbReference type="InterPro" id="IPR029058">
    <property type="entry name" value="AB_hydrolase_fold"/>
</dbReference>
<dbReference type="Pfam" id="PF00326">
    <property type="entry name" value="Peptidase_S9"/>
    <property type="match status" value="1"/>
</dbReference>
<sequence>MFPKRCPTQAWIYKVCSCCGSWKKPKQRVRFFRNSSQVHLLYKSRNKVLECSVSDHIPRKDMLSTCIASHQYERVWNQQGTIPYQIPPKEMVQLVDMQIDHPVSFPPGYPKEYMLVIESPSLPSIEELSRPELRLAGYRIHPCTFTPSRMSFVSNIQVWKLSNSQPKCIMDISQSYYDPLLLFHKEENGNSDLFKEEMKYSLKLCDIHWAPNGKKFTFCVFKPEWGLQLWLCDIEERQIYPLLLERNQRLHAICESPVKWFPDSQRLLIHLISNKTKSLTSPSIPQGPSVQHHYQVQRQAPARTFQDVLKNSYDEACLEYYCTHELAIYDYMERSCKLLPLEPGYFTGTSISPNGEYILIEEMTRPYSYLFPASRFPRKIQIFHIQDASTTIVAELGLQEHIPIDMDAVTDSPRCFQWRANVDATLCWVQALDHGNPKNQVEYRDAIYSISAPFKENPRLLCKLKWRLEDIDWSDHEYTLIWEEWYESRSRRVYSCHIPLEWNANHGDSPITTIVERPWNNQPIVNDLECLWDIPNWEDRYHLPGYPISRMNSFGKWTLRTVQLEKHNSSPFLYLIGPGASDKGDRPYLDILDTQTLKRWRLWQSSPPYYERCIGVYSEDDQQQVSQILISRESPKELPNVCTIQVPTLRTTYENSHSLDASHCSSFYIQSLTFFEHPFPEFLEIQRELVEYERQDGVRLHANLYLPPEYDPKKSGPLPTFIWAYPQEYLSSDTAGQMRDSPFRFVHLARSPLYWLTQGYAILDGPEMPIIAKKGGKHPNDDFISQLVSSAQAAIDYLVDRGVSDRQRIAIGGHSYGAFMTANLLAHAPKLFCCGIARSGAYNRTLTPFGFQMEDRNLWQIPSKYIEMSPFIYADRISSPLLLIHGELDNNDGTHLLQSERMFSALKGLGKVVRLVKLPLEAHHYRSRESVLHVLYEMHQWLETFCR</sequence>
<evidence type="ECO:0000256" key="1">
    <source>
        <dbReference type="ARBA" id="ARBA00022801"/>
    </source>
</evidence>
<evidence type="ECO:0000313" key="4">
    <source>
        <dbReference type="Proteomes" id="UP001061958"/>
    </source>
</evidence>
<proteinExistence type="predicted"/>
<accession>A0A9C7PTD2</accession>
<dbReference type="Proteomes" id="UP001061958">
    <property type="component" value="Unassembled WGS sequence"/>
</dbReference>
<dbReference type="OrthoDB" id="1812at2759"/>
<dbReference type="InterPro" id="IPR001375">
    <property type="entry name" value="Peptidase_S9_cat"/>
</dbReference>
<name>A0A9C7PTD2_9RHOD</name>
<feature type="domain" description="Peptidase S9 prolyl oligopeptidase catalytic" evidence="2">
    <location>
        <begin position="792"/>
        <end position="943"/>
    </location>
</feature>
<dbReference type="SUPFAM" id="SSF53474">
    <property type="entry name" value="alpha/beta-Hydrolases"/>
    <property type="match status" value="1"/>
</dbReference>
<dbReference type="Gene3D" id="3.40.50.1820">
    <property type="entry name" value="alpha/beta hydrolase"/>
    <property type="match status" value="1"/>
</dbReference>
<dbReference type="SUPFAM" id="SSF82171">
    <property type="entry name" value="DPP6 N-terminal domain-like"/>
    <property type="match status" value="1"/>
</dbReference>
<dbReference type="PANTHER" id="PTHR42776:SF28">
    <property type="entry name" value="GLUTAMYL ENDOPEPTIDASE, CHLOROPLASTIC-RELATED"/>
    <property type="match status" value="1"/>
</dbReference>